<comment type="caution">
    <text evidence="2">The sequence shown here is derived from an EMBL/GenBank/DDBJ whole genome shotgun (WGS) entry which is preliminary data.</text>
</comment>
<name>M0E4L9_9EURY</name>
<feature type="region of interest" description="Disordered" evidence="1">
    <location>
        <begin position="353"/>
        <end position="375"/>
    </location>
</feature>
<dbReference type="EMBL" id="AOJD01000003">
    <property type="protein sequence ID" value="ELZ41867.1"/>
    <property type="molecule type" value="Genomic_DNA"/>
</dbReference>
<dbReference type="PATRIC" id="fig|1227485.3.peg.83"/>
<dbReference type="Proteomes" id="UP000011523">
    <property type="component" value="Unassembled WGS sequence"/>
</dbReference>
<organism evidence="2 3">
    <name type="scientific">Halorubrum tebenquichense DSM 14210</name>
    <dbReference type="NCBI Taxonomy" id="1227485"/>
    <lineage>
        <taxon>Archaea</taxon>
        <taxon>Methanobacteriati</taxon>
        <taxon>Methanobacteriota</taxon>
        <taxon>Stenosarchaea group</taxon>
        <taxon>Halobacteria</taxon>
        <taxon>Halobacteriales</taxon>
        <taxon>Haloferacaceae</taxon>
        <taxon>Halorubrum</taxon>
    </lineage>
</organism>
<feature type="compositionally biased region" description="Acidic residues" evidence="1">
    <location>
        <begin position="365"/>
        <end position="375"/>
    </location>
</feature>
<accession>M0E4L9</accession>
<gene>
    <name evidence="2" type="ORF">C472_00449</name>
</gene>
<dbReference type="AlphaFoldDB" id="M0E4L9"/>
<feature type="region of interest" description="Disordered" evidence="1">
    <location>
        <begin position="80"/>
        <end position="116"/>
    </location>
</feature>
<evidence type="ECO:0000256" key="1">
    <source>
        <dbReference type="SAM" id="MobiDB-lite"/>
    </source>
</evidence>
<sequence length="471" mass="49370">MLLSVVATPVAAAGGIGWSADAKTPNPTIATEVTVEEWNGADFDSALEYYDDGGDATELPASLNDSNDNPVTLSATAIDFEDRDEFPRKTDESEDNEASALDASEWTASGATVSDSSTHAGVDALNYAGTASSDSATYSNFSVADGEKSYLTLAADINSAAGTPTLQLVDADGDYVEITLYDATATAGDDDVLANSTGDGKVLQHQVGDLTVQGSGDGTFDSTEEIVVDGEIDADVSVLDAERTRELTFGEQQVDTDDDDELETVTITEPRGDYSVSGMDTLDAVMSDATVYDLTSDAEFEAADLRDDADVSAEFSSSNDYPQWDQFGEIGFRLELPTAFDLSYASPELVDEPTLPSERYKDVEVAEGTDDTDFSDIESYTSVTSSYDGSEQISLDATISSGTEYVVSYDVVLTNGEVSAIQDAANGGAGIMASNGGGFLAGIWGFVTKPFGMVVSAISGIGLLSYFRGGS</sequence>
<keyword evidence="3" id="KW-1185">Reference proteome</keyword>
<evidence type="ECO:0000313" key="3">
    <source>
        <dbReference type="Proteomes" id="UP000011523"/>
    </source>
</evidence>
<evidence type="ECO:0000313" key="2">
    <source>
        <dbReference type="EMBL" id="ELZ41867.1"/>
    </source>
</evidence>
<reference evidence="2 3" key="1">
    <citation type="journal article" date="2014" name="PLoS Genet.">
        <title>Phylogenetically driven sequencing of extremely halophilic archaea reveals strategies for static and dynamic osmo-response.</title>
        <authorList>
            <person name="Becker E.A."/>
            <person name="Seitzer P.M."/>
            <person name="Tritt A."/>
            <person name="Larsen D."/>
            <person name="Krusor M."/>
            <person name="Yao A.I."/>
            <person name="Wu D."/>
            <person name="Madern D."/>
            <person name="Eisen J.A."/>
            <person name="Darling A.E."/>
            <person name="Facciotti M.T."/>
        </authorList>
    </citation>
    <scope>NUCLEOTIDE SEQUENCE [LARGE SCALE GENOMIC DNA]</scope>
    <source>
        <strain evidence="2 3">DSM 14210</strain>
    </source>
</reference>
<protein>
    <submittedName>
        <fullName evidence="2">Uncharacterized protein</fullName>
    </submittedName>
</protein>
<feature type="compositionally biased region" description="Polar residues" evidence="1">
    <location>
        <begin position="106"/>
        <end position="116"/>
    </location>
</feature>
<proteinExistence type="predicted"/>